<comment type="caution">
    <text evidence="3">The sequence shown here is derived from an EMBL/GenBank/DDBJ whole genome shotgun (WGS) entry which is preliminary data.</text>
</comment>
<sequence>MTMASCYPCILVLIVGICAIPPVPDIKEKHGEEKGERVPHKREVSNQNAPITINERRRASTLLNPRRNPPSRSTAGNTTHAHTSIISANDFEYRQQIFQPELENNPENSENEYAGVTEIFGSQSVGSHDQTGSGTYYYDEIRYSPQQGINRQHMSSKSMTHYSGNTAGYFHAGSSTIYPYITGGSGQGQNQGSIPYASGQNGGAYYSGTSTGTSYRKQYGSKQGGGYYLPPRNQIGPSLRQTSDYAQSYMSADPNCPTTESRVYINGMSCTTAVNTLGSFVCYNYERVSRECCQSCLPLKRPSNTGCEYGDKSFQCRNIEPFDCYVDRNRHICCDRCQQFQRQQTDTRPGCEYGDLTPRCQLIRQKPHLCYLGENQRLCCVTCPRLVDKSQQDCKWGNQNPDLCQPFDSNRRLRINCYQSAVREVCCATCKSLRERINQNIPGCEYGDSPVQFSTGKGILDCGSYLREYGIENCNNPDVAKHCCYMCFRYQYGA</sequence>
<reference evidence="3" key="2">
    <citation type="journal article" date="2021" name="Genome Biol. Evol.">
        <title>Developing a high-quality reference genome for a parasitic bivalve with doubly uniparental inheritance (Bivalvia: Unionida).</title>
        <authorList>
            <person name="Smith C.H."/>
        </authorList>
    </citation>
    <scope>NUCLEOTIDE SEQUENCE</scope>
    <source>
        <strain evidence="3">CHS0354</strain>
        <tissue evidence="3">Mantle</tissue>
    </source>
</reference>
<reference evidence="3" key="1">
    <citation type="journal article" date="2021" name="Genome Biol. Evol.">
        <title>A High-Quality Reference Genome for a Parasitic Bivalve with Doubly Uniparental Inheritance (Bivalvia: Unionida).</title>
        <authorList>
            <person name="Smith C.H."/>
        </authorList>
    </citation>
    <scope>NUCLEOTIDE SEQUENCE</scope>
    <source>
        <strain evidence="3">CHS0354</strain>
    </source>
</reference>
<keyword evidence="2" id="KW-0732">Signal</keyword>
<feature type="compositionally biased region" description="Basic and acidic residues" evidence="1">
    <location>
        <begin position="30"/>
        <end position="44"/>
    </location>
</feature>
<proteinExistence type="predicted"/>
<organism evidence="3 4">
    <name type="scientific">Potamilus streckersoni</name>
    <dbReference type="NCBI Taxonomy" id="2493646"/>
    <lineage>
        <taxon>Eukaryota</taxon>
        <taxon>Metazoa</taxon>
        <taxon>Spiralia</taxon>
        <taxon>Lophotrochozoa</taxon>
        <taxon>Mollusca</taxon>
        <taxon>Bivalvia</taxon>
        <taxon>Autobranchia</taxon>
        <taxon>Heteroconchia</taxon>
        <taxon>Palaeoheterodonta</taxon>
        <taxon>Unionida</taxon>
        <taxon>Unionoidea</taxon>
        <taxon>Unionidae</taxon>
        <taxon>Ambleminae</taxon>
        <taxon>Lampsilini</taxon>
        <taxon>Potamilus</taxon>
    </lineage>
</organism>
<keyword evidence="4" id="KW-1185">Reference proteome</keyword>
<feature type="region of interest" description="Disordered" evidence="1">
    <location>
        <begin position="30"/>
        <end position="51"/>
    </location>
</feature>
<dbReference type="EMBL" id="JAEAOA010001269">
    <property type="protein sequence ID" value="KAK3577942.1"/>
    <property type="molecule type" value="Genomic_DNA"/>
</dbReference>
<reference evidence="3" key="3">
    <citation type="submission" date="2023-05" db="EMBL/GenBank/DDBJ databases">
        <authorList>
            <person name="Smith C.H."/>
        </authorList>
    </citation>
    <scope>NUCLEOTIDE SEQUENCE</scope>
    <source>
        <strain evidence="3">CHS0354</strain>
        <tissue evidence="3">Mantle</tissue>
    </source>
</reference>
<dbReference type="Proteomes" id="UP001195483">
    <property type="component" value="Unassembled WGS sequence"/>
</dbReference>
<protein>
    <submittedName>
        <fullName evidence="3">Uncharacterized protein</fullName>
    </submittedName>
</protein>
<evidence type="ECO:0000313" key="3">
    <source>
        <dbReference type="EMBL" id="KAK3577942.1"/>
    </source>
</evidence>
<gene>
    <name evidence="3" type="ORF">CHS0354_020820</name>
</gene>
<evidence type="ECO:0000256" key="1">
    <source>
        <dbReference type="SAM" id="MobiDB-lite"/>
    </source>
</evidence>
<name>A0AAE0RQV5_9BIVA</name>
<evidence type="ECO:0000256" key="2">
    <source>
        <dbReference type="SAM" id="SignalP"/>
    </source>
</evidence>
<evidence type="ECO:0000313" key="4">
    <source>
        <dbReference type="Proteomes" id="UP001195483"/>
    </source>
</evidence>
<feature type="chain" id="PRO_5041979748" evidence="2">
    <location>
        <begin position="20"/>
        <end position="494"/>
    </location>
</feature>
<feature type="signal peptide" evidence="2">
    <location>
        <begin position="1"/>
        <end position="19"/>
    </location>
</feature>
<dbReference type="AlphaFoldDB" id="A0AAE0RQV5"/>
<accession>A0AAE0RQV5</accession>